<dbReference type="EMBL" id="JAGTJR010000011">
    <property type="protein sequence ID" value="KAH7052301.1"/>
    <property type="molecule type" value="Genomic_DNA"/>
</dbReference>
<evidence type="ECO:0000313" key="3">
    <source>
        <dbReference type="Proteomes" id="UP000774617"/>
    </source>
</evidence>
<sequence length="241" mass="25983">MPTSLLSNTPLSHAPPSPSSLPAASPSIFFNHAIRNLILQAANYGFDLWQSRSTHGLALIPPLLVATALGRFGVGSVFIGSVKAWPLENEEARPATKHENMEADGSTRPNPDTKAGPKIESRTSAWTNDIVAGEEGVTGLDSRAKLLAVGNAKISAAGDASVLQRKDGVAAVVVLQRLEEEGRKQLKQEMTVHGSEVEVAVHCVEDRSCWACERLWSKVVEWTGRLIADSEQVTMRAEEKL</sequence>
<name>A0ABQ8GD78_9PEZI</name>
<reference evidence="2 3" key="1">
    <citation type="journal article" date="2021" name="Nat. Commun.">
        <title>Genetic determinants of endophytism in the Arabidopsis root mycobiome.</title>
        <authorList>
            <person name="Mesny F."/>
            <person name="Miyauchi S."/>
            <person name="Thiergart T."/>
            <person name="Pickel B."/>
            <person name="Atanasova L."/>
            <person name="Karlsson M."/>
            <person name="Huettel B."/>
            <person name="Barry K.W."/>
            <person name="Haridas S."/>
            <person name="Chen C."/>
            <person name="Bauer D."/>
            <person name="Andreopoulos W."/>
            <person name="Pangilinan J."/>
            <person name="LaButti K."/>
            <person name="Riley R."/>
            <person name="Lipzen A."/>
            <person name="Clum A."/>
            <person name="Drula E."/>
            <person name="Henrissat B."/>
            <person name="Kohler A."/>
            <person name="Grigoriev I.V."/>
            <person name="Martin F.M."/>
            <person name="Hacquard S."/>
        </authorList>
    </citation>
    <scope>NUCLEOTIDE SEQUENCE [LARGE SCALE GENOMIC DNA]</scope>
    <source>
        <strain evidence="2 3">MPI-SDFR-AT-0080</strain>
    </source>
</reference>
<organism evidence="2 3">
    <name type="scientific">Macrophomina phaseolina</name>
    <dbReference type="NCBI Taxonomy" id="35725"/>
    <lineage>
        <taxon>Eukaryota</taxon>
        <taxon>Fungi</taxon>
        <taxon>Dikarya</taxon>
        <taxon>Ascomycota</taxon>
        <taxon>Pezizomycotina</taxon>
        <taxon>Dothideomycetes</taxon>
        <taxon>Dothideomycetes incertae sedis</taxon>
        <taxon>Botryosphaeriales</taxon>
        <taxon>Botryosphaeriaceae</taxon>
        <taxon>Macrophomina</taxon>
    </lineage>
</organism>
<gene>
    <name evidence="2" type="ORF">B0J12DRAFT_739843</name>
</gene>
<evidence type="ECO:0000313" key="2">
    <source>
        <dbReference type="EMBL" id="KAH7052301.1"/>
    </source>
</evidence>
<feature type="compositionally biased region" description="Basic and acidic residues" evidence="1">
    <location>
        <begin position="92"/>
        <end position="101"/>
    </location>
</feature>
<proteinExistence type="predicted"/>
<keyword evidence="3" id="KW-1185">Reference proteome</keyword>
<protein>
    <submittedName>
        <fullName evidence="2">Uncharacterized protein</fullName>
    </submittedName>
</protein>
<dbReference type="Proteomes" id="UP000774617">
    <property type="component" value="Unassembled WGS sequence"/>
</dbReference>
<feature type="region of interest" description="Disordered" evidence="1">
    <location>
        <begin position="92"/>
        <end position="121"/>
    </location>
</feature>
<evidence type="ECO:0000256" key="1">
    <source>
        <dbReference type="SAM" id="MobiDB-lite"/>
    </source>
</evidence>
<accession>A0ABQ8GD78</accession>
<comment type="caution">
    <text evidence="2">The sequence shown here is derived from an EMBL/GenBank/DDBJ whole genome shotgun (WGS) entry which is preliminary data.</text>
</comment>